<dbReference type="InterPro" id="IPR005844">
    <property type="entry name" value="A-D-PHexomutase_a/b/a-I"/>
</dbReference>
<accession>A0A7V6ZDL7</accession>
<comment type="caution">
    <text evidence="8">The sequence shown here is derived from an EMBL/GenBank/DDBJ whole genome shotgun (WGS) entry which is preliminary data.</text>
</comment>
<feature type="non-terminal residue" evidence="8">
    <location>
        <position position="223"/>
    </location>
</feature>
<comment type="cofactor">
    <cofactor evidence="1">
        <name>Mg(2+)</name>
        <dbReference type="ChEBI" id="CHEBI:18420"/>
    </cofactor>
</comment>
<evidence type="ECO:0000256" key="6">
    <source>
        <dbReference type="ARBA" id="ARBA00023235"/>
    </source>
</evidence>
<dbReference type="PANTHER" id="PTHR42946:SF1">
    <property type="entry name" value="PHOSPHOGLUCOMUTASE (ALPHA-D-GLUCOSE-1,6-BISPHOSPHATE-DEPENDENT)"/>
    <property type="match status" value="1"/>
</dbReference>
<reference evidence="8 9" key="1">
    <citation type="journal article" date="2020" name="Biotechnol. Biofuels">
        <title>New insights from the biogas microbiome by comprehensive genome-resolved metagenomics of nearly 1600 species originating from multiple anaerobic digesters.</title>
        <authorList>
            <person name="Campanaro S."/>
            <person name="Treu L."/>
            <person name="Rodriguez-R L.M."/>
            <person name="Kovalovszki A."/>
            <person name="Ziels R.M."/>
            <person name="Maus I."/>
            <person name="Zhu X."/>
            <person name="Kougias P.G."/>
            <person name="Basile A."/>
            <person name="Luo G."/>
            <person name="Schluter A."/>
            <person name="Konstantinidis K.T."/>
            <person name="Angelidaki I."/>
        </authorList>
    </citation>
    <scope>NUCLEOTIDE SEQUENCE [LARGE SCALE GENOMIC DNA]</scope>
    <source>
        <strain evidence="8">AS25fmACSIPFO_94</strain>
    </source>
</reference>
<dbReference type="GO" id="GO:0046872">
    <property type="term" value="F:metal ion binding"/>
    <property type="evidence" value="ECO:0007669"/>
    <property type="project" value="UniProtKB-KW"/>
</dbReference>
<dbReference type="GO" id="GO:0006048">
    <property type="term" value="P:UDP-N-acetylglucosamine biosynthetic process"/>
    <property type="evidence" value="ECO:0007669"/>
    <property type="project" value="TreeGrafter"/>
</dbReference>
<sequence length="223" mass="23857">MGKKIRCLFGTDGVRDVANKGVMIPEMVLRLARAYALFLAERGVPKPTIAIGTDTRLSCQMLQSALEAGFMSAGADVLLLGVIPTAGVSFAVRQYELAGGAVISASHNPAEYNGVKFFDKRGVKLSDDDEAAIEEYLGDSMLDEWRPTGASIGLSIEAKDPIGDYVQYILAKVDGFSLSEYKMVIDCANGAIIKSAKDVFEALKPKKAVFLGDKPDGLNINEG</sequence>
<dbReference type="Gene3D" id="3.40.120.10">
    <property type="entry name" value="Alpha-D-Glucose-1,6-Bisphosphate, subunit A, domain 3"/>
    <property type="match status" value="2"/>
</dbReference>
<dbReference type="Proteomes" id="UP000525027">
    <property type="component" value="Unassembled WGS sequence"/>
</dbReference>
<evidence type="ECO:0000256" key="1">
    <source>
        <dbReference type="ARBA" id="ARBA00001946"/>
    </source>
</evidence>
<protein>
    <submittedName>
        <fullName evidence="8">Phosphoglucosamine mutase</fullName>
    </submittedName>
</protein>
<comment type="similarity">
    <text evidence="2">Belongs to the phosphohexose mutase family.</text>
</comment>
<keyword evidence="6" id="KW-0413">Isomerase</keyword>
<dbReference type="AlphaFoldDB" id="A0A7V6ZDL7"/>
<evidence type="ECO:0000259" key="7">
    <source>
        <dbReference type="Pfam" id="PF02878"/>
    </source>
</evidence>
<dbReference type="FunFam" id="3.40.120.10:FF:000001">
    <property type="entry name" value="Phosphoglucosamine mutase"/>
    <property type="match status" value="1"/>
</dbReference>
<dbReference type="Pfam" id="PF02878">
    <property type="entry name" value="PGM_PMM_I"/>
    <property type="match status" value="1"/>
</dbReference>
<proteinExistence type="inferred from homology"/>
<dbReference type="GO" id="GO:0005829">
    <property type="term" value="C:cytosol"/>
    <property type="evidence" value="ECO:0007669"/>
    <property type="project" value="TreeGrafter"/>
</dbReference>
<evidence type="ECO:0000256" key="3">
    <source>
        <dbReference type="ARBA" id="ARBA00022553"/>
    </source>
</evidence>
<dbReference type="GO" id="GO:0004615">
    <property type="term" value="F:phosphomannomutase activity"/>
    <property type="evidence" value="ECO:0007669"/>
    <property type="project" value="TreeGrafter"/>
</dbReference>
<evidence type="ECO:0000313" key="9">
    <source>
        <dbReference type="Proteomes" id="UP000525027"/>
    </source>
</evidence>
<dbReference type="GO" id="GO:0008966">
    <property type="term" value="F:phosphoglucosamine mutase activity"/>
    <property type="evidence" value="ECO:0007669"/>
    <property type="project" value="TreeGrafter"/>
</dbReference>
<name>A0A7V6ZDL7_9BACT</name>
<dbReference type="GO" id="GO:0005975">
    <property type="term" value="P:carbohydrate metabolic process"/>
    <property type="evidence" value="ECO:0007669"/>
    <property type="project" value="InterPro"/>
</dbReference>
<evidence type="ECO:0000313" key="8">
    <source>
        <dbReference type="EMBL" id="HHZ04059.1"/>
    </source>
</evidence>
<dbReference type="GO" id="GO:0009252">
    <property type="term" value="P:peptidoglycan biosynthetic process"/>
    <property type="evidence" value="ECO:0007669"/>
    <property type="project" value="TreeGrafter"/>
</dbReference>
<evidence type="ECO:0000256" key="5">
    <source>
        <dbReference type="ARBA" id="ARBA00022842"/>
    </source>
</evidence>
<evidence type="ECO:0000256" key="2">
    <source>
        <dbReference type="ARBA" id="ARBA00010231"/>
    </source>
</evidence>
<dbReference type="InterPro" id="IPR016055">
    <property type="entry name" value="A-D-PHexomutase_a/b/a-I/II/III"/>
</dbReference>
<dbReference type="PRINTS" id="PR00509">
    <property type="entry name" value="PGMPMM"/>
</dbReference>
<evidence type="ECO:0000256" key="4">
    <source>
        <dbReference type="ARBA" id="ARBA00022723"/>
    </source>
</evidence>
<keyword evidence="4" id="KW-0479">Metal-binding</keyword>
<dbReference type="PANTHER" id="PTHR42946">
    <property type="entry name" value="PHOSPHOHEXOSE MUTASE"/>
    <property type="match status" value="1"/>
</dbReference>
<keyword evidence="5" id="KW-0460">Magnesium</keyword>
<dbReference type="EMBL" id="DURU01000055">
    <property type="protein sequence ID" value="HHZ04059.1"/>
    <property type="molecule type" value="Genomic_DNA"/>
</dbReference>
<gene>
    <name evidence="8" type="ORF">GX397_03150</name>
</gene>
<keyword evidence="3" id="KW-0597">Phosphoprotein</keyword>
<organism evidence="8 9">
    <name type="scientific">Acetomicrobium hydrogeniformans</name>
    <dbReference type="NCBI Taxonomy" id="649746"/>
    <lineage>
        <taxon>Bacteria</taxon>
        <taxon>Thermotogati</taxon>
        <taxon>Synergistota</taxon>
        <taxon>Synergistia</taxon>
        <taxon>Synergistales</taxon>
        <taxon>Acetomicrobiaceae</taxon>
        <taxon>Acetomicrobium</taxon>
    </lineage>
</organism>
<dbReference type="InterPro" id="IPR050060">
    <property type="entry name" value="Phosphoglucosamine_mutase"/>
</dbReference>
<feature type="domain" description="Alpha-D-phosphohexomutase alpha/beta/alpha" evidence="7">
    <location>
        <begin position="8"/>
        <end position="137"/>
    </location>
</feature>
<dbReference type="InterPro" id="IPR005841">
    <property type="entry name" value="Alpha-D-phosphohexomutase_SF"/>
</dbReference>
<dbReference type="SUPFAM" id="SSF53738">
    <property type="entry name" value="Phosphoglucomutase, first 3 domains"/>
    <property type="match status" value="1"/>
</dbReference>